<dbReference type="Pfam" id="PF01022">
    <property type="entry name" value="HTH_5"/>
    <property type="match status" value="1"/>
</dbReference>
<reference evidence="2 3" key="1">
    <citation type="journal article" date="2021" name="Int. J. Syst. Evol. Microbiol.">
        <title>Clostridium zeae sp. nov., isolated from corn silage.</title>
        <authorList>
            <person name="Kobayashi H."/>
            <person name="Tanizawa Y."/>
            <person name="Yagura M."/>
            <person name="Sakamoto M."/>
            <person name="Ohkuma M."/>
            <person name="Tohno M."/>
        </authorList>
    </citation>
    <scope>NUCLEOTIDE SEQUENCE [LARGE SCALE GENOMIC DNA]</scope>
    <source>
        <strain evidence="2 3">CSC2</strain>
    </source>
</reference>
<name>A0ABQ1E6I5_9CLOT</name>
<dbReference type="InterPro" id="IPR036390">
    <property type="entry name" value="WH_DNA-bd_sf"/>
</dbReference>
<evidence type="ECO:0000313" key="2">
    <source>
        <dbReference type="EMBL" id="GFZ30375.1"/>
    </source>
</evidence>
<dbReference type="PRINTS" id="PR00778">
    <property type="entry name" value="HTHARSR"/>
</dbReference>
<dbReference type="NCBIfam" id="NF033788">
    <property type="entry name" value="HTH_metalloreg"/>
    <property type="match status" value="1"/>
</dbReference>
<dbReference type="SUPFAM" id="SSF46785">
    <property type="entry name" value="Winged helix' DNA-binding domain"/>
    <property type="match status" value="1"/>
</dbReference>
<dbReference type="InterPro" id="IPR011991">
    <property type="entry name" value="ArsR-like_HTH"/>
</dbReference>
<dbReference type="InterPro" id="IPR001845">
    <property type="entry name" value="HTH_ArsR_DNA-bd_dom"/>
</dbReference>
<dbReference type="PANTHER" id="PTHR38600:SF1">
    <property type="entry name" value="TRANSCRIPTIONAL REGULATORY PROTEIN"/>
    <property type="match status" value="1"/>
</dbReference>
<dbReference type="Proteomes" id="UP000663802">
    <property type="component" value="Unassembled WGS sequence"/>
</dbReference>
<dbReference type="PROSITE" id="PS50987">
    <property type="entry name" value="HTH_ARSR_2"/>
    <property type="match status" value="1"/>
</dbReference>
<keyword evidence="3" id="KW-1185">Reference proteome</keyword>
<dbReference type="SMART" id="SM00418">
    <property type="entry name" value="HTH_ARSR"/>
    <property type="match status" value="1"/>
</dbReference>
<accession>A0ABQ1E6I5</accession>
<dbReference type="PANTHER" id="PTHR38600">
    <property type="entry name" value="TRANSCRIPTIONAL REGULATORY PROTEIN"/>
    <property type="match status" value="1"/>
</dbReference>
<dbReference type="Gene3D" id="1.10.10.10">
    <property type="entry name" value="Winged helix-like DNA-binding domain superfamily/Winged helix DNA-binding domain"/>
    <property type="match status" value="1"/>
</dbReference>
<dbReference type="EMBL" id="BMBA01000001">
    <property type="protein sequence ID" value="GFZ30375.1"/>
    <property type="molecule type" value="Genomic_DNA"/>
</dbReference>
<evidence type="ECO:0000259" key="1">
    <source>
        <dbReference type="PROSITE" id="PS50987"/>
    </source>
</evidence>
<dbReference type="CDD" id="cd00090">
    <property type="entry name" value="HTH_ARSR"/>
    <property type="match status" value="1"/>
</dbReference>
<protein>
    <submittedName>
        <fullName evidence="2">Transcriptional regulator</fullName>
    </submittedName>
</protein>
<dbReference type="RefSeq" id="WP_206868344.1">
    <property type="nucleotide sequence ID" value="NZ_BMBA01000001.1"/>
</dbReference>
<feature type="domain" description="HTH arsR-type" evidence="1">
    <location>
        <begin position="1"/>
        <end position="92"/>
    </location>
</feature>
<dbReference type="InterPro" id="IPR036388">
    <property type="entry name" value="WH-like_DNA-bd_sf"/>
</dbReference>
<evidence type="ECO:0000313" key="3">
    <source>
        <dbReference type="Proteomes" id="UP000663802"/>
    </source>
</evidence>
<organism evidence="2 3">
    <name type="scientific">Clostridium zeae</name>
    <dbReference type="NCBI Taxonomy" id="2759022"/>
    <lineage>
        <taxon>Bacteria</taxon>
        <taxon>Bacillati</taxon>
        <taxon>Bacillota</taxon>
        <taxon>Clostridia</taxon>
        <taxon>Eubacteriales</taxon>
        <taxon>Clostridiaceae</taxon>
        <taxon>Clostridium</taxon>
    </lineage>
</organism>
<sequence>MKNREENDVFFAIADPTRRAILDMLSSGNLALKDISSNFEITRTAVSKHIKILQDADLIESSKLGRNTVYQISPKPLVEVQEWLQTYSEFWDKKLKDLKNFVENNDF</sequence>
<proteinExistence type="predicted"/>
<gene>
    <name evidence="2" type="ORF">CSC2_09010</name>
</gene>
<comment type="caution">
    <text evidence="2">The sequence shown here is derived from an EMBL/GenBank/DDBJ whole genome shotgun (WGS) entry which is preliminary data.</text>
</comment>